<dbReference type="EMBL" id="CP001687">
    <property type="protein sequence ID" value="ACV12449.1"/>
    <property type="molecule type" value="Genomic_DNA"/>
</dbReference>
<dbReference type="OrthoDB" id="340435at2157"/>
<dbReference type="GeneID" id="8384579"/>
<dbReference type="Proteomes" id="UP000002071">
    <property type="component" value="Chromosome"/>
</dbReference>
<evidence type="ECO:0000313" key="2">
    <source>
        <dbReference type="Proteomes" id="UP000002071"/>
    </source>
</evidence>
<protein>
    <submittedName>
        <fullName evidence="1">Uncharacterized protein</fullName>
    </submittedName>
</protein>
<proteinExistence type="predicted"/>
<name>C7NV37_HALUD</name>
<dbReference type="RefSeq" id="WP_015790018.1">
    <property type="nucleotide sequence ID" value="NC_013158.1"/>
</dbReference>
<dbReference type="AlphaFoldDB" id="C7NV37"/>
<dbReference type="HOGENOM" id="CLU_143264_0_0_2"/>
<accession>C7NV37</accession>
<gene>
    <name evidence="1" type="ordered locus">Huta_2282</name>
</gene>
<keyword evidence="2" id="KW-1185">Reference proteome</keyword>
<dbReference type="KEGG" id="hut:Huta_2282"/>
<evidence type="ECO:0000313" key="1">
    <source>
        <dbReference type="EMBL" id="ACV12449.1"/>
    </source>
</evidence>
<sequence length="127" mass="14335">MERHDTKLEDETLLIEWDDEWVEIGTLDALLDLFGGETYEIEYDDAQSKVPWLENSLEDNTLSFDVVETVTDMDFDDEFTEEVVEAPLDSAGNQGHPLRTETFVAKMIEIWEAQGATGEEEALGSGT</sequence>
<reference evidence="1 2" key="1">
    <citation type="journal article" date="2009" name="Stand. Genomic Sci.">
        <title>Complete genome sequence of Halorhabdus utahensis type strain (AX-2).</title>
        <authorList>
            <person name="Anderson I."/>
            <person name="Tindall B.J."/>
            <person name="Pomrenke H."/>
            <person name="Goker M."/>
            <person name="Lapidus A."/>
            <person name="Nolan M."/>
            <person name="Copeland A."/>
            <person name="Glavina Del Rio T."/>
            <person name="Chen F."/>
            <person name="Tice H."/>
            <person name="Cheng J.F."/>
            <person name="Lucas S."/>
            <person name="Chertkov O."/>
            <person name="Bruce D."/>
            <person name="Brettin T."/>
            <person name="Detter J.C."/>
            <person name="Han C."/>
            <person name="Goodwin L."/>
            <person name="Land M."/>
            <person name="Hauser L."/>
            <person name="Chang Y.J."/>
            <person name="Jeffries C.D."/>
            <person name="Pitluck S."/>
            <person name="Pati A."/>
            <person name="Mavromatis K."/>
            <person name="Ivanova N."/>
            <person name="Ovchinnikova G."/>
            <person name="Chen A."/>
            <person name="Palaniappan K."/>
            <person name="Chain P."/>
            <person name="Rohde M."/>
            <person name="Bristow J."/>
            <person name="Eisen J.A."/>
            <person name="Markowitz V."/>
            <person name="Hugenholtz P."/>
            <person name="Kyrpides N.C."/>
            <person name="Klenk H.P."/>
        </authorList>
    </citation>
    <scope>NUCLEOTIDE SEQUENCE [LARGE SCALE GENOMIC DNA]</scope>
    <source>
        <strain evidence="2">DSM 12940 / JCM 11049 / AX-2</strain>
    </source>
</reference>
<organism evidence="1 2">
    <name type="scientific">Halorhabdus utahensis (strain DSM 12940 / JCM 11049 / AX-2)</name>
    <dbReference type="NCBI Taxonomy" id="519442"/>
    <lineage>
        <taxon>Archaea</taxon>
        <taxon>Methanobacteriati</taxon>
        <taxon>Methanobacteriota</taxon>
        <taxon>Stenosarchaea group</taxon>
        <taxon>Halobacteria</taxon>
        <taxon>Halobacteriales</taxon>
        <taxon>Haloarculaceae</taxon>
        <taxon>Halorhabdus</taxon>
    </lineage>
</organism>
<dbReference type="eggNOG" id="arCOG09032">
    <property type="taxonomic scope" value="Archaea"/>
</dbReference>